<feature type="domain" description="Knr4/Smi1-like" evidence="1">
    <location>
        <begin position="25"/>
        <end position="169"/>
    </location>
</feature>
<dbReference type="SUPFAM" id="SSF160631">
    <property type="entry name" value="SMI1/KNR4-like"/>
    <property type="match status" value="1"/>
</dbReference>
<protein>
    <submittedName>
        <fullName evidence="2">Beta-1 3-glucan biosynthesis protein</fullName>
    </submittedName>
</protein>
<reference evidence="2 3" key="1">
    <citation type="submission" date="2014-08" db="EMBL/GenBank/DDBJ databases">
        <title>Genome sequences of NCPPB Pectobacterium isolates.</title>
        <authorList>
            <person name="Glover R.H."/>
            <person name="Sapp M."/>
            <person name="Elphinstone J."/>
        </authorList>
    </citation>
    <scope>NUCLEOTIDE SEQUENCE [LARGE SCALE GENOMIC DNA]</scope>
    <source>
        <strain evidence="2 3">LMG 21372</strain>
    </source>
</reference>
<proteinExistence type="predicted"/>
<dbReference type="PANTHER" id="PTHR47432">
    <property type="entry name" value="CELL WALL ASSEMBLY REGULATOR SMI1"/>
    <property type="match status" value="1"/>
</dbReference>
<dbReference type="InterPro" id="IPR037883">
    <property type="entry name" value="Knr4/Smi1-like_sf"/>
</dbReference>
<evidence type="ECO:0000313" key="3">
    <source>
        <dbReference type="Proteomes" id="UP000029435"/>
    </source>
</evidence>
<gene>
    <name evidence="2" type="ORF">KU74_16410</name>
</gene>
<organism evidence="2 3">
    <name type="scientific">Pectobacterium brasiliense</name>
    <dbReference type="NCBI Taxonomy" id="180957"/>
    <lineage>
        <taxon>Bacteria</taxon>
        <taxon>Pseudomonadati</taxon>
        <taxon>Pseudomonadota</taxon>
        <taxon>Gammaproteobacteria</taxon>
        <taxon>Enterobacterales</taxon>
        <taxon>Pectobacteriaceae</taxon>
        <taxon>Pectobacterium</taxon>
    </lineage>
</organism>
<dbReference type="RefSeq" id="WP_039316644.1">
    <property type="nucleotide sequence ID" value="NZ_JQOD01000004.1"/>
</dbReference>
<dbReference type="Proteomes" id="UP000029435">
    <property type="component" value="Unassembled WGS sequence"/>
</dbReference>
<evidence type="ECO:0000259" key="1">
    <source>
        <dbReference type="SMART" id="SM00860"/>
    </source>
</evidence>
<evidence type="ECO:0000313" key="2">
    <source>
        <dbReference type="EMBL" id="KGA32729.1"/>
    </source>
</evidence>
<dbReference type="Pfam" id="PF09346">
    <property type="entry name" value="SMI1_KNR4"/>
    <property type="match status" value="1"/>
</dbReference>
<dbReference type="Gene3D" id="3.40.1580.10">
    <property type="entry name" value="SMI1/KNR4-like"/>
    <property type="match status" value="1"/>
</dbReference>
<dbReference type="InterPro" id="IPR051873">
    <property type="entry name" value="KNR4/SMI1_regulator"/>
</dbReference>
<dbReference type="EMBL" id="JQOD01000004">
    <property type="protein sequence ID" value="KGA32729.1"/>
    <property type="molecule type" value="Genomic_DNA"/>
</dbReference>
<accession>A0A0M2EZ85</accession>
<dbReference type="PANTHER" id="PTHR47432:SF1">
    <property type="entry name" value="CELL WALL ASSEMBLY REGULATOR SMI1"/>
    <property type="match status" value="1"/>
</dbReference>
<dbReference type="OrthoDB" id="7593948at2"/>
<dbReference type="InterPro" id="IPR018958">
    <property type="entry name" value="Knr4/Smi1-like_dom"/>
</dbReference>
<dbReference type="SMART" id="SM00860">
    <property type="entry name" value="SMI1_KNR4"/>
    <property type="match status" value="1"/>
</dbReference>
<sequence>MHRLDDLESWLINQLPEVIEDLNPGAAQSEIDAFIEHIGVAVPDDFLALYRWHNGQRMEQNTGLWYGMSFLPLARVMQEVDGWREIVNTSSDDDLTSLNYGMSSTPPHYVKPVYANPLWIPFAYDWGGNYLAVDLDPDVQGTRGQVINCGRDEDRKIAIAPSLDAFLQWMMEELNAGNVNIRLEDDGGRSFNTLRPEKYHFLDALAAIFDDAPSPASTSETSGKSIWSWFKKRK</sequence>
<comment type="caution">
    <text evidence="2">The sequence shown here is derived from an EMBL/GenBank/DDBJ whole genome shotgun (WGS) entry which is preliminary data.</text>
</comment>
<dbReference type="AlphaFoldDB" id="A0A0M2EZ85"/>
<name>A0A0M2EZ85_9GAMM</name>